<evidence type="ECO:0000313" key="6">
    <source>
        <dbReference type="Proteomes" id="UP000292082"/>
    </source>
</evidence>
<dbReference type="Gene3D" id="2.60.40.150">
    <property type="entry name" value="C2 domain"/>
    <property type="match status" value="1"/>
</dbReference>
<gene>
    <name evidence="5" type="ORF">BD310DRAFT_938958</name>
</gene>
<dbReference type="GO" id="GO:0046872">
    <property type="term" value="F:metal ion binding"/>
    <property type="evidence" value="ECO:0007669"/>
    <property type="project" value="UniProtKB-KW"/>
</dbReference>
<dbReference type="STRING" id="114155.A0A4Q9PH93"/>
<dbReference type="EMBL" id="ML145229">
    <property type="protein sequence ID" value="TBU52987.1"/>
    <property type="molecule type" value="Genomic_DNA"/>
</dbReference>
<keyword evidence="6" id="KW-1185">Reference proteome</keyword>
<feature type="compositionally biased region" description="Pro residues" evidence="3">
    <location>
        <begin position="308"/>
        <end position="319"/>
    </location>
</feature>
<dbReference type="PANTHER" id="PTHR46502">
    <property type="entry name" value="C2 DOMAIN-CONTAINING"/>
    <property type="match status" value="1"/>
</dbReference>
<dbReference type="InterPro" id="IPR000008">
    <property type="entry name" value="C2_dom"/>
</dbReference>
<feature type="compositionally biased region" description="Basic and acidic residues" evidence="3">
    <location>
        <begin position="452"/>
        <end position="468"/>
    </location>
</feature>
<dbReference type="SUPFAM" id="SSF49562">
    <property type="entry name" value="C2 domain (Calcium/lipid-binding domain, CaLB)"/>
    <property type="match status" value="1"/>
</dbReference>
<feature type="region of interest" description="Disordered" evidence="3">
    <location>
        <begin position="132"/>
        <end position="597"/>
    </location>
</feature>
<protein>
    <recommendedName>
        <fullName evidence="4">C2 domain-containing protein</fullName>
    </recommendedName>
</protein>
<dbReference type="SMART" id="SM00239">
    <property type="entry name" value="C2"/>
    <property type="match status" value="1"/>
</dbReference>
<evidence type="ECO:0000256" key="2">
    <source>
        <dbReference type="ARBA" id="ARBA00022837"/>
    </source>
</evidence>
<dbReference type="Proteomes" id="UP000292082">
    <property type="component" value="Unassembled WGS sequence"/>
</dbReference>
<dbReference type="Pfam" id="PF00168">
    <property type="entry name" value="C2"/>
    <property type="match status" value="1"/>
</dbReference>
<reference evidence="5 6" key="1">
    <citation type="submission" date="2019-01" db="EMBL/GenBank/DDBJ databases">
        <title>Draft genome sequences of three monokaryotic isolates of the white-rot basidiomycete fungus Dichomitus squalens.</title>
        <authorList>
            <consortium name="DOE Joint Genome Institute"/>
            <person name="Lopez S.C."/>
            <person name="Andreopoulos B."/>
            <person name="Pangilinan J."/>
            <person name="Lipzen A."/>
            <person name="Riley R."/>
            <person name="Ahrendt S."/>
            <person name="Ng V."/>
            <person name="Barry K."/>
            <person name="Daum C."/>
            <person name="Grigoriev I.V."/>
            <person name="Hilden K.S."/>
            <person name="Makela M.R."/>
            <person name="de Vries R.P."/>
        </authorList>
    </citation>
    <scope>NUCLEOTIDE SEQUENCE [LARGE SCALE GENOMIC DNA]</scope>
    <source>
        <strain evidence="5 6">CBS 464.89</strain>
    </source>
</reference>
<feature type="compositionally biased region" description="Low complexity" evidence="3">
    <location>
        <begin position="350"/>
        <end position="363"/>
    </location>
</feature>
<accession>A0A4Q9PH93</accession>
<feature type="compositionally biased region" description="Basic and acidic residues" evidence="3">
    <location>
        <begin position="522"/>
        <end position="561"/>
    </location>
</feature>
<feature type="compositionally biased region" description="Pro residues" evidence="3">
    <location>
        <begin position="412"/>
        <end position="431"/>
    </location>
</feature>
<evidence type="ECO:0000256" key="3">
    <source>
        <dbReference type="SAM" id="MobiDB-lite"/>
    </source>
</evidence>
<name>A0A4Q9PH93_9APHY</name>
<feature type="compositionally biased region" description="Pro residues" evidence="3">
    <location>
        <begin position="377"/>
        <end position="387"/>
    </location>
</feature>
<dbReference type="AlphaFoldDB" id="A0A4Q9PH93"/>
<evidence type="ECO:0000259" key="4">
    <source>
        <dbReference type="PROSITE" id="PS50004"/>
    </source>
</evidence>
<evidence type="ECO:0000313" key="5">
    <source>
        <dbReference type="EMBL" id="TBU52987.1"/>
    </source>
</evidence>
<feature type="compositionally biased region" description="Low complexity" evidence="3">
    <location>
        <begin position="577"/>
        <end position="590"/>
    </location>
</feature>
<organism evidence="5 6">
    <name type="scientific">Dichomitus squalens</name>
    <dbReference type="NCBI Taxonomy" id="114155"/>
    <lineage>
        <taxon>Eukaryota</taxon>
        <taxon>Fungi</taxon>
        <taxon>Dikarya</taxon>
        <taxon>Basidiomycota</taxon>
        <taxon>Agaricomycotina</taxon>
        <taxon>Agaricomycetes</taxon>
        <taxon>Polyporales</taxon>
        <taxon>Polyporaceae</taxon>
        <taxon>Dichomitus</taxon>
    </lineage>
</organism>
<sequence>MDRELGTLVVVVLKARNLRDKHTITKQDVYVQATLNKVVKKTATDVKGGQHPVWDEELRFPIVKTANDDTRKLEVVIYSKEPRQDDLVGKGSLDVSETVKTGEFDDWVPLYLEDGQQRGDIFLEMTYYANAPPPQRRPSKWKPADRLKRGPNGVVGTTANKHDALPPLPEEAAALAPGPASPPKIPSSLLPGGGAAKHTSPKSDVNLLPPEYPLHTKAPRETSPPPPTRNGRQSIDNIPAHLRPGGGAARPTHSQHSSVTGVPEVPGPRGSTLESIPPYLQHGTPAPHPAPAESVPPYLQLAAGAPQHPLPGRTPIPEPHIPKAEVPSYGVPAQPQSYSHDYAPAPYPPQSSYAGYSQQGSGPHSPPAHFVGGISSPPLPQQPPPQRYPGYGSPPRAPYLPLGSPSRESYPPYGPPPRQDYPPYGGAPPPHRASQAYPVSVYGGYPPSAPHPPERGLDLPDPYLEKRYQTPLPLPDGSLGRATSPQRSHPPQAQAPVPQPTPVPKQAHAQETPKPKPQPKGPSREEQDRILAFRLEEEEEERKRRLREQEERDMELARQLDLELNLEGEGGAGGGASAPATATATAAAGGRDMPGGW</sequence>
<dbReference type="InterPro" id="IPR035892">
    <property type="entry name" value="C2_domain_sf"/>
</dbReference>
<feature type="domain" description="C2" evidence="4">
    <location>
        <begin position="1"/>
        <end position="108"/>
    </location>
</feature>
<keyword evidence="1" id="KW-0479">Metal-binding</keyword>
<keyword evidence="2" id="KW-0106">Calcium</keyword>
<evidence type="ECO:0000256" key="1">
    <source>
        <dbReference type="ARBA" id="ARBA00022723"/>
    </source>
</evidence>
<dbReference type="PANTHER" id="PTHR46502:SF2">
    <property type="entry name" value="16 KDA PHLOEM PROTEIN 2"/>
    <property type="match status" value="1"/>
</dbReference>
<proteinExistence type="predicted"/>
<dbReference type="PROSITE" id="PS50004">
    <property type="entry name" value="C2"/>
    <property type="match status" value="1"/>
</dbReference>